<dbReference type="InterPro" id="IPR028979">
    <property type="entry name" value="Ser_kin/Pase_Hpr-like_N_sf"/>
</dbReference>
<dbReference type="InterPro" id="IPR027417">
    <property type="entry name" value="P-loop_NTPase"/>
</dbReference>
<dbReference type="Gene3D" id="3.40.50.300">
    <property type="entry name" value="P-loop containing nucleotide triphosphate hydrolases"/>
    <property type="match status" value="1"/>
</dbReference>
<dbReference type="Proteomes" id="UP001157034">
    <property type="component" value="Unassembled WGS sequence"/>
</dbReference>
<dbReference type="PANTHER" id="PTHR43356">
    <property type="entry name" value="PHOSPHATE ACETYLTRANSFERASE"/>
    <property type="match status" value="1"/>
</dbReference>
<organism evidence="6 7">
    <name type="scientific">Pseudolysinimonas kribbensis</name>
    <dbReference type="NCBI Taxonomy" id="433641"/>
    <lineage>
        <taxon>Bacteria</taxon>
        <taxon>Bacillati</taxon>
        <taxon>Actinomycetota</taxon>
        <taxon>Actinomycetes</taxon>
        <taxon>Micrococcales</taxon>
        <taxon>Microbacteriaceae</taxon>
        <taxon>Pseudolysinimonas</taxon>
    </lineage>
</organism>
<evidence type="ECO:0008006" key="8">
    <source>
        <dbReference type="Google" id="ProtNLM"/>
    </source>
</evidence>
<dbReference type="SUPFAM" id="SSF52540">
    <property type="entry name" value="P-loop containing nucleoside triphosphate hydrolases"/>
    <property type="match status" value="1"/>
</dbReference>
<keyword evidence="2" id="KW-0012">Acyltransferase</keyword>
<dbReference type="Gene3D" id="3.40.50.10950">
    <property type="match status" value="1"/>
</dbReference>
<dbReference type="SUPFAM" id="SSF53659">
    <property type="entry name" value="Isocitrate/Isopropylmalate dehydrogenase-like"/>
    <property type="match status" value="1"/>
</dbReference>
<evidence type="ECO:0000313" key="7">
    <source>
        <dbReference type="Proteomes" id="UP001157034"/>
    </source>
</evidence>
<feature type="domain" description="DRTGG" evidence="5">
    <location>
        <begin position="208"/>
        <end position="319"/>
    </location>
</feature>
<dbReference type="Pfam" id="PF07085">
    <property type="entry name" value="DRTGG"/>
    <property type="match status" value="1"/>
</dbReference>
<dbReference type="CDD" id="cd03109">
    <property type="entry name" value="DTBS"/>
    <property type="match status" value="1"/>
</dbReference>
<evidence type="ECO:0000256" key="3">
    <source>
        <dbReference type="ARBA" id="ARBA00049955"/>
    </source>
</evidence>
<dbReference type="PANTHER" id="PTHR43356:SF3">
    <property type="entry name" value="PHOSPHATE ACETYLTRANSFERASE"/>
    <property type="match status" value="1"/>
</dbReference>
<gene>
    <name evidence="6" type="ORF">GCM10025881_14610</name>
</gene>
<evidence type="ECO:0000256" key="1">
    <source>
        <dbReference type="ARBA" id="ARBA00022679"/>
    </source>
</evidence>
<dbReference type="Gene3D" id="3.40.1390.20">
    <property type="entry name" value="HprK N-terminal domain-like"/>
    <property type="match status" value="1"/>
</dbReference>
<accession>A0ABQ6K770</accession>
<protein>
    <recommendedName>
        <fullName evidence="8">Phosphate acetyltransferase</fullName>
    </recommendedName>
</protein>
<dbReference type="SUPFAM" id="SSF75138">
    <property type="entry name" value="HprK N-terminal domain-like"/>
    <property type="match status" value="1"/>
</dbReference>
<comment type="caution">
    <text evidence="6">The sequence shown here is derived from an EMBL/GenBank/DDBJ whole genome shotgun (WGS) entry which is preliminary data.</text>
</comment>
<dbReference type="InterPro" id="IPR050500">
    <property type="entry name" value="Phos_Acetyltrans/Butyryltrans"/>
</dbReference>
<comment type="function">
    <text evidence="3">Involved in acetate metabolism.</text>
</comment>
<evidence type="ECO:0000313" key="6">
    <source>
        <dbReference type="EMBL" id="GMA94637.1"/>
    </source>
</evidence>
<feature type="domain" description="Phosphate acetyl/butaryl transferase" evidence="4">
    <location>
        <begin position="366"/>
        <end position="455"/>
    </location>
</feature>
<reference evidence="7" key="1">
    <citation type="journal article" date="2019" name="Int. J. Syst. Evol. Microbiol.">
        <title>The Global Catalogue of Microorganisms (GCM) 10K type strain sequencing project: providing services to taxonomists for standard genome sequencing and annotation.</title>
        <authorList>
            <consortium name="The Broad Institute Genomics Platform"/>
            <consortium name="The Broad Institute Genome Sequencing Center for Infectious Disease"/>
            <person name="Wu L."/>
            <person name="Ma J."/>
        </authorList>
    </citation>
    <scope>NUCLEOTIDE SEQUENCE [LARGE SCALE GENOMIC DNA]</scope>
    <source>
        <strain evidence="7">NBRC 108894</strain>
    </source>
</reference>
<keyword evidence="7" id="KW-1185">Reference proteome</keyword>
<dbReference type="Pfam" id="PF13500">
    <property type="entry name" value="AAA_26"/>
    <property type="match status" value="1"/>
</dbReference>
<sequence>MATRVMVTSAEGGSGKSTIAAGLLEALTGTVGSVGVFRPIGRGGVDYVLDMLRSHAGASEGDGVGVDYAAVHADRDAALARILERCAEAERGHDAVLIVGSDYTDVGTPTEFAMNARVAATLAASVVLVLNARNPDGSPRTADQIAEIGLTAMAELRAEHAHLVALVVNRVDPGELDAVTRAVRERCGMPAWGVPDDAALTAPLLGSVLAATDAELVRGQQELLDRPVSGTVIAAMTLENVLPRLQEGAVVIVPGDRVDVLIGSVIAHASATFPTVAGVILNGGFELSEPVMRLLDGMGTSLPIARTRLGTFDTAIRATRAHSRLAADSPARHARAVGLVERHVDLPELIRLLRIEVDPTMTPLRFEQTLVERARAHRRRIVLPEADDDRILRAAAIVLQRGIADITLLGDEVRVRSRAAELGLDIDAASVVSPRDPELVARFAAEYRSRRAHKGSPWSGRRSS</sequence>
<name>A0ABQ6K770_9MICO</name>
<proteinExistence type="predicted"/>
<dbReference type="InterPro" id="IPR042113">
    <property type="entry name" value="P_AcTrfase_dom1"/>
</dbReference>
<dbReference type="InterPro" id="IPR010766">
    <property type="entry name" value="DRTGG"/>
</dbReference>
<evidence type="ECO:0000259" key="5">
    <source>
        <dbReference type="Pfam" id="PF07085"/>
    </source>
</evidence>
<evidence type="ECO:0000256" key="2">
    <source>
        <dbReference type="ARBA" id="ARBA00023315"/>
    </source>
</evidence>
<keyword evidence="1" id="KW-0808">Transferase</keyword>
<dbReference type="EMBL" id="BSVB01000001">
    <property type="protein sequence ID" value="GMA94637.1"/>
    <property type="molecule type" value="Genomic_DNA"/>
</dbReference>
<dbReference type="InterPro" id="IPR002505">
    <property type="entry name" value="PTA_PTB"/>
</dbReference>
<dbReference type="Pfam" id="PF01515">
    <property type="entry name" value="PTA_PTB"/>
    <property type="match status" value="1"/>
</dbReference>
<evidence type="ECO:0000259" key="4">
    <source>
        <dbReference type="Pfam" id="PF01515"/>
    </source>
</evidence>